<evidence type="ECO:0000256" key="1">
    <source>
        <dbReference type="SAM" id="Phobius"/>
    </source>
</evidence>
<proteinExistence type="predicted"/>
<dbReference type="Proteomes" id="UP001611548">
    <property type="component" value="Unassembled WGS sequence"/>
</dbReference>
<feature type="transmembrane region" description="Helical" evidence="1">
    <location>
        <begin position="235"/>
        <end position="255"/>
    </location>
</feature>
<feature type="transmembrane region" description="Helical" evidence="1">
    <location>
        <begin position="267"/>
        <end position="287"/>
    </location>
</feature>
<accession>A0ABW7UNP6</accession>
<keyword evidence="3" id="KW-1185">Reference proteome</keyword>
<evidence type="ECO:0000313" key="3">
    <source>
        <dbReference type="Proteomes" id="UP001611548"/>
    </source>
</evidence>
<feature type="transmembrane region" description="Helical" evidence="1">
    <location>
        <begin position="180"/>
        <end position="199"/>
    </location>
</feature>
<sequence>MNRLLLIAYPKAHRDRYGDELLGCLAEAHPGRAWPPPRETAALLRGALRAHARAASKDTARPWWLDGIHLAALVLAALALVPYLQDVWDWALRVDPGNDAIAFHAHGWFSWAQGPGTITRMLPYGLLPLVALVALLRGKLWIALPASAAMVWASATFGSSTFFGDEGMVGLGYYGLGTPIPASDLMLPVTLLFACGVLAATRPNRLRRRSYGWLVPVALALTVVGGLRIGPHDQWSQFAQLICEVGALAAAWYATASTGDYRWAIPVAAFALVRAHAVLTATVPMNFQYVREGAFVLALVAAFPLLVVVARDRRRSAQL</sequence>
<protein>
    <submittedName>
        <fullName evidence="2">Uncharacterized protein</fullName>
    </submittedName>
</protein>
<organism evidence="2 3">
    <name type="scientific">Streptomyces pathocidini</name>
    <dbReference type="NCBI Taxonomy" id="1650571"/>
    <lineage>
        <taxon>Bacteria</taxon>
        <taxon>Bacillati</taxon>
        <taxon>Actinomycetota</taxon>
        <taxon>Actinomycetes</taxon>
        <taxon>Kitasatosporales</taxon>
        <taxon>Streptomycetaceae</taxon>
        <taxon>Streptomyces</taxon>
    </lineage>
</organism>
<name>A0ABW7UNP6_9ACTN</name>
<keyword evidence="1" id="KW-0812">Transmembrane</keyword>
<gene>
    <name evidence="2" type="ORF">ACH429_04890</name>
</gene>
<comment type="caution">
    <text evidence="2">The sequence shown here is derived from an EMBL/GenBank/DDBJ whole genome shotgun (WGS) entry which is preliminary data.</text>
</comment>
<keyword evidence="1" id="KW-1133">Transmembrane helix</keyword>
<feature type="transmembrane region" description="Helical" evidence="1">
    <location>
        <begin position="118"/>
        <end position="136"/>
    </location>
</feature>
<feature type="transmembrane region" description="Helical" evidence="1">
    <location>
        <begin position="63"/>
        <end position="84"/>
    </location>
</feature>
<keyword evidence="1" id="KW-0472">Membrane</keyword>
<reference evidence="2 3" key="1">
    <citation type="submission" date="2024-10" db="EMBL/GenBank/DDBJ databases">
        <title>The Natural Products Discovery Center: Release of the First 8490 Sequenced Strains for Exploring Actinobacteria Biosynthetic Diversity.</title>
        <authorList>
            <person name="Kalkreuter E."/>
            <person name="Kautsar S.A."/>
            <person name="Yang D."/>
            <person name="Bader C.D."/>
            <person name="Teijaro C.N."/>
            <person name="Fluegel L."/>
            <person name="Davis C.M."/>
            <person name="Simpson J.R."/>
            <person name="Lauterbach L."/>
            <person name="Steele A.D."/>
            <person name="Gui C."/>
            <person name="Meng S."/>
            <person name="Li G."/>
            <person name="Viehrig K."/>
            <person name="Ye F."/>
            <person name="Su P."/>
            <person name="Kiefer A.F."/>
            <person name="Nichols A."/>
            <person name="Cepeda A.J."/>
            <person name="Yan W."/>
            <person name="Fan B."/>
            <person name="Jiang Y."/>
            <person name="Adhikari A."/>
            <person name="Zheng C.-J."/>
            <person name="Schuster L."/>
            <person name="Cowan T.M."/>
            <person name="Smanski M.J."/>
            <person name="Chevrette M.G."/>
            <person name="De Carvalho L.P.S."/>
            <person name="Shen B."/>
        </authorList>
    </citation>
    <scope>NUCLEOTIDE SEQUENCE [LARGE SCALE GENOMIC DNA]</scope>
    <source>
        <strain evidence="2 3">NPDC020327</strain>
    </source>
</reference>
<dbReference type="EMBL" id="JBIRWE010000001">
    <property type="protein sequence ID" value="MFI1963466.1"/>
    <property type="molecule type" value="Genomic_DNA"/>
</dbReference>
<feature type="transmembrane region" description="Helical" evidence="1">
    <location>
        <begin position="211"/>
        <end position="229"/>
    </location>
</feature>
<feature type="transmembrane region" description="Helical" evidence="1">
    <location>
        <begin position="293"/>
        <end position="310"/>
    </location>
</feature>
<dbReference type="RefSeq" id="WP_055473009.1">
    <property type="nucleotide sequence ID" value="NZ_JBIRWE010000001.1"/>
</dbReference>
<feature type="transmembrane region" description="Helical" evidence="1">
    <location>
        <begin position="141"/>
        <end position="160"/>
    </location>
</feature>
<evidence type="ECO:0000313" key="2">
    <source>
        <dbReference type="EMBL" id="MFI1963466.1"/>
    </source>
</evidence>